<accession>A0A4Y1QN38</accession>
<gene>
    <name evidence="2" type="ORF">Prudu_001242</name>
</gene>
<evidence type="ECO:0000313" key="2">
    <source>
        <dbReference type="EMBL" id="BBG93275.1"/>
    </source>
</evidence>
<feature type="region of interest" description="Disordered" evidence="1">
    <location>
        <begin position="1"/>
        <end position="68"/>
    </location>
</feature>
<dbReference type="EMBL" id="AP019297">
    <property type="protein sequence ID" value="BBG93275.1"/>
    <property type="molecule type" value="Genomic_DNA"/>
</dbReference>
<dbReference type="AlphaFoldDB" id="A0A4Y1QN38"/>
<proteinExistence type="predicted"/>
<name>A0A4Y1QN38_PRUDU</name>
<evidence type="ECO:0000256" key="1">
    <source>
        <dbReference type="SAM" id="MobiDB-lite"/>
    </source>
</evidence>
<reference evidence="2" key="1">
    <citation type="journal article" date="2019" name="Science">
        <title>Mutation of a bHLH transcription factor allowed almond domestication.</title>
        <authorList>
            <person name="Sanchez-Perez R."/>
            <person name="Pavan S."/>
            <person name="Mazzeo R."/>
            <person name="Moldovan C."/>
            <person name="Aiese Cigliano R."/>
            <person name="Del Cueto J."/>
            <person name="Ricciardi F."/>
            <person name="Lotti C."/>
            <person name="Ricciardi L."/>
            <person name="Dicenta F."/>
            <person name="Lopez-Marques R.L."/>
            <person name="Lindberg Moller B."/>
        </authorList>
    </citation>
    <scope>NUCLEOTIDE SEQUENCE</scope>
</reference>
<feature type="compositionally biased region" description="Low complexity" evidence="1">
    <location>
        <begin position="41"/>
        <end position="57"/>
    </location>
</feature>
<sequence>MLKPLRPHFDTAIKKPSSTQRRRCRGRSRPEIAIDAGSPVSTLSSNFSLNSPPNRSSKASEVQPISRRNLQRVKLARTICRRSTRDPPPGHSYLPCLKARGDSAEFSAEV</sequence>
<protein>
    <submittedName>
        <fullName evidence="2">Uncharacterized protein</fullName>
    </submittedName>
</protein>
<organism evidence="2">
    <name type="scientific">Prunus dulcis</name>
    <name type="common">Almond</name>
    <name type="synonym">Amygdalus dulcis</name>
    <dbReference type="NCBI Taxonomy" id="3755"/>
    <lineage>
        <taxon>Eukaryota</taxon>
        <taxon>Viridiplantae</taxon>
        <taxon>Streptophyta</taxon>
        <taxon>Embryophyta</taxon>
        <taxon>Tracheophyta</taxon>
        <taxon>Spermatophyta</taxon>
        <taxon>Magnoliopsida</taxon>
        <taxon>eudicotyledons</taxon>
        <taxon>Gunneridae</taxon>
        <taxon>Pentapetalae</taxon>
        <taxon>rosids</taxon>
        <taxon>fabids</taxon>
        <taxon>Rosales</taxon>
        <taxon>Rosaceae</taxon>
        <taxon>Amygdaloideae</taxon>
        <taxon>Amygdaleae</taxon>
        <taxon>Prunus</taxon>
    </lineage>
</organism>